<dbReference type="PANTHER" id="PTHR45824:SF29">
    <property type="entry name" value="GH16843P"/>
    <property type="match status" value="1"/>
</dbReference>
<dbReference type="GO" id="GO:0008526">
    <property type="term" value="F:phosphatidylinositol transfer activity"/>
    <property type="evidence" value="ECO:0007669"/>
    <property type="project" value="TreeGrafter"/>
</dbReference>
<feature type="compositionally biased region" description="Polar residues" evidence="1">
    <location>
        <begin position="341"/>
        <end position="360"/>
    </location>
</feature>
<dbReference type="CDD" id="cd00170">
    <property type="entry name" value="SEC14"/>
    <property type="match status" value="1"/>
</dbReference>
<dbReference type="Pfam" id="PF00650">
    <property type="entry name" value="CRAL_TRIO"/>
    <property type="match status" value="1"/>
</dbReference>
<accession>R4X9Z8</accession>
<dbReference type="InterPro" id="IPR036865">
    <property type="entry name" value="CRAL-TRIO_dom_sf"/>
</dbReference>
<dbReference type="EMBL" id="CAHR02000025">
    <property type="protein sequence ID" value="CCG81079.1"/>
    <property type="molecule type" value="Genomic_DNA"/>
</dbReference>
<dbReference type="STRING" id="1097556.R4X9Z8"/>
<feature type="region of interest" description="Disordered" evidence="1">
    <location>
        <begin position="326"/>
        <end position="362"/>
    </location>
</feature>
<dbReference type="PROSITE" id="PS50191">
    <property type="entry name" value="CRAL_TRIO"/>
    <property type="match status" value="1"/>
</dbReference>
<protein>
    <submittedName>
        <fullName evidence="3">Related to PDR16 protein</fullName>
    </submittedName>
</protein>
<dbReference type="SMART" id="SM01100">
    <property type="entry name" value="CRAL_TRIO_N"/>
    <property type="match status" value="1"/>
</dbReference>
<evidence type="ECO:0000313" key="3">
    <source>
        <dbReference type="EMBL" id="CCG81079.1"/>
    </source>
</evidence>
<evidence type="ECO:0000313" key="4">
    <source>
        <dbReference type="Proteomes" id="UP000013776"/>
    </source>
</evidence>
<comment type="caution">
    <text evidence="3">The sequence shown here is derived from an EMBL/GenBank/DDBJ whole genome shotgun (WGS) entry which is preliminary data.</text>
</comment>
<keyword evidence="4" id="KW-1185">Reference proteome</keyword>
<dbReference type="InterPro" id="IPR011074">
    <property type="entry name" value="CRAL/TRIO_N_dom"/>
</dbReference>
<dbReference type="Pfam" id="PF03765">
    <property type="entry name" value="CRAL_TRIO_N"/>
    <property type="match status" value="1"/>
</dbReference>
<sequence>MGIFGRTNANESAKPARRPNARTTPLAVPSSSSTPETRPALSEAQLAQYHNVLNYLRSSEHGLTLTDTEQFYLSKEQILRFCRATKWDISKTKSRIVTTLKWRRDYGVEKITAEHIEPEATTGKQVIFGFDNAQRPCLYLFPGRQNTEVSPRQVQYLVWCLERVVDLMPIGVENLALLVNYKGSTGDKNPGIGQGREVLGILQTHYVETLGRALVINIPFFVWGFFKLITPFIDPLTREKLKFNEDLTLHVPRSQLDSDFGGEIVFDYVQKDYWPTILKMSNEARSRKQDNWRKAGGGIGISEDVMKGGTVESSGGGMAMAVEPHTSASALPPGAGPTGSVEATTDSQQASGTALVQQANAERLSKEPIEAVYVPSTEHGPALAQVGKEIQ</sequence>
<dbReference type="SMART" id="SM00516">
    <property type="entry name" value="SEC14"/>
    <property type="match status" value="1"/>
</dbReference>
<dbReference type="InterPro" id="IPR001251">
    <property type="entry name" value="CRAL-TRIO_dom"/>
</dbReference>
<dbReference type="OrthoDB" id="75724at2759"/>
<evidence type="ECO:0000256" key="1">
    <source>
        <dbReference type="SAM" id="MobiDB-lite"/>
    </source>
</evidence>
<dbReference type="Gene3D" id="3.40.525.10">
    <property type="entry name" value="CRAL-TRIO lipid binding domain"/>
    <property type="match status" value="1"/>
</dbReference>
<organism evidence="3 4">
    <name type="scientific">Taphrina deformans (strain PYCC 5710 / ATCC 11124 / CBS 356.35 / IMI 108563 / JCM 9778 / NBRC 8474)</name>
    <name type="common">Peach leaf curl fungus</name>
    <name type="synonym">Lalaria deformans</name>
    <dbReference type="NCBI Taxonomy" id="1097556"/>
    <lineage>
        <taxon>Eukaryota</taxon>
        <taxon>Fungi</taxon>
        <taxon>Dikarya</taxon>
        <taxon>Ascomycota</taxon>
        <taxon>Taphrinomycotina</taxon>
        <taxon>Taphrinomycetes</taxon>
        <taxon>Taphrinales</taxon>
        <taxon>Taphrinaceae</taxon>
        <taxon>Taphrina</taxon>
    </lineage>
</organism>
<proteinExistence type="predicted"/>
<name>R4X9Z8_TAPDE</name>
<dbReference type="PANTHER" id="PTHR45824">
    <property type="entry name" value="GH16843P"/>
    <property type="match status" value="1"/>
</dbReference>
<gene>
    <name evidence="3" type="ORF">TAPDE_000768</name>
</gene>
<dbReference type="InterPro" id="IPR036273">
    <property type="entry name" value="CRAL/TRIO_N_dom_sf"/>
</dbReference>
<feature type="domain" description="CRAL-TRIO" evidence="2">
    <location>
        <begin position="115"/>
        <end position="268"/>
    </location>
</feature>
<dbReference type="eggNOG" id="KOG1470">
    <property type="taxonomic scope" value="Eukaryota"/>
</dbReference>
<feature type="region of interest" description="Disordered" evidence="1">
    <location>
        <begin position="1"/>
        <end position="40"/>
    </location>
</feature>
<dbReference type="SUPFAM" id="SSF52087">
    <property type="entry name" value="CRAL/TRIO domain"/>
    <property type="match status" value="1"/>
</dbReference>
<dbReference type="SUPFAM" id="SSF46938">
    <property type="entry name" value="CRAL/TRIO N-terminal domain"/>
    <property type="match status" value="1"/>
</dbReference>
<dbReference type="InterPro" id="IPR052578">
    <property type="entry name" value="PI_Transfer_CRAL-TRIO"/>
</dbReference>
<evidence type="ECO:0000259" key="2">
    <source>
        <dbReference type="PROSITE" id="PS50191"/>
    </source>
</evidence>
<reference evidence="3 4" key="1">
    <citation type="journal article" date="2013" name="MBio">
        <title>Genome sequencing of the plant pathogen Taphrina deformans, the causal agent of peach leaf curl.</title>
        <authorList>
            <person name="Cisse O.H."/>
            <person name="Almeida J.M.G.C.F."/>
            <person name="Fonseca A."/>
            <person name="Kumar A.A."/>
            <person name="Salojaervi J."/>
            <person name="Overmyer K."/>
            <person name="Hauser P.M."/>
            <person name="Pagni M."/>
        </authorList>
    </citation>
    <scope>NUCLEOTIDE SEQUENCE [LARGE SCALE GENOMIC DNA]</scope>
    <source>
        <strain evidence="4">PYCC 5710 / ATCC 11124 / CBS 356.35 / IMI 108563 / JCM 9778 / NBRC 8474</strain>
    </source>
</reference>
<dbReference type="Proteomes" id="UP000013776">
    <property type="component" value="Unassembled WGS sequence"/>
</dbReference>
<dbReference type="VEuPathDB" id="FungiDB:TAPDE_000768"/>
<dbReference type="AlphaFoldDB" id="R4X9Z8"/>